<accession>A0A6L2N1C5</accession>
<dbReference type="EMBL" id="BKCJ010007770">
    <property type="protein sequence ID" value="GEU78922.1"/>
    <property type="molecule type" value="Genomic_DNA"/>
</dbReference>
<sequence>MLRASTVPQVTLGNNGVKAKSGHGGSGGGLCSDPSSGFGGGCSGGGFGFDRSGNFGGCRSGSGFGSNRSGGFCGVINAIRAQRFASTHDPLAQMANTQTPFQPDHSSLITYIQHLQPNTNFVPQPLFNTNYMQQPMQNPKDISDPPTAFDMVLEFMSKAFQLNNATPTNNNQRSSSIPCYNQIAKLSMNIDQDRQILMVDDNDIQNAGNQNGLSVVSRIANQHGNGNDAAYLQKQMQIAQKEEVRIKLTSEEFDFMAAEGAYDEIEKVTANYNLQDNLQQVSTSGTQSDKAPVYDSDGSAEYTELLKPIPEPHQIPHNDSNVISEVSSVKQDGGTVQQHLVNFEETRVLYDSLYNNLAIEVEKVNSVNHKLRETNVDLTTKLARYKS</sequence>
<protein>
    <submittedName>
        <fullName evidence="2">Uncharacterized protein</fullName>
    </submittedName>
</protein>
<comment type="caution">
    <text evidence="2">The sequence shown here is derived from an EMBL/GenBank/DDBJ whole genome shotgun (WGS) entry which is preliminary data.</text>
</comment>
<evidence type="ECO:0000313" key="2">
    <source>
        <dbReference type="EMBL" id="GEU78922.1"/>
    </source>
</evidence>
<organism evidence="2">
    <name type="scientific">Tanacetum cinerariifolium</name>
    <name type="common">Dalmatian daisy</name>
    <name type="synonym">Chrysanthemum cinerariifolium</name>
    <dbReference type="NCBI Taxonomy" id="118510"/>
    <lineage>
        <taxon>Eukaryota</taxon>
        <taxon>Viridiplantae</taxon>
        <taxon>Streptophyta</taxon>
        <taxon>Embryophyta</taxon>
        <taxon>Tracheophyta</taxon>
        <taxon>Spermatophyta</taxon>
        <taxon>Magnoliopsida</taxon>
        <taxon>eudicotyledons</taxon>
        <taxon>Gunneridae</taxon>
        <taxon>Pentapetalae</taxon>
        <taxon>asterids</taxon>
        <taxon>campanulids</taxon>
        <taxon>Asterales</taxon>
        <taxon>Asteraceae</taxon>
        <taxon>Asteroideae</taxon>
        <taxon>Anthemideae</taxon>
        <taxon>Anthemidinae</taxon>
        <taxon>Tanacetum</taxon>
    </lineage>
</organism>
<name>A0A6L2N1C5_TANCI</name>
<dbReference type="AlphaFoldDB" id="A0A6L2N1C5"/>
<reference evidence="2" key="1">
    <citation type="journal article" date="2019" name="Sci. Rep.">
        <title>Draft genome of Tanacetum cinerariifolium, the natural source of mosquito coil.</title>
        <authorList>
            <person name="Yamashiro T."/>
            <person name="Shiraishi A."/>
            <person name="Satake H."/>
            <person name="Nakayama K."/>
        </authorList>
    </citation>
    <scope>NUCLEOTIDE SEQUENCE</scope>
</reference>
<feature type="compositionally biased region" description="Polar residues" evidence="1">
    <location>
        <begin position="1"/>
        <end position="14"/>
    </location>
</feature>
<feature type="region of interest" description="Disordered" evidence="1">
    <location>
        <begin position="1"/>
        <end position="29"/>
    </location>
</feature>
<evidence type="ECO:0000256" key="1">
    <source>
        <dbReference type="SAM" id="MobiDB-lite"/>
    </source>
</evidence>
<gene>
    <name evidence="2" type="ORF">Tci_050900</name>
</gene>
<proteinExistence type="predicted"/>